<evidence type="ECO:0000313" key="1">
    <source>
        <dbReference type="EMBL" id="CRK76824.1"/>
    </source>
</evidence>
<accession>A0A0U1NPX5</accession>
<keyword evidence="2" id="KW-1185">Reference proteome</keyword>
<name>A0A0U1NPX5_9RHOB</name>
<dbReference type="AlphaFoldDB" id="A0A0U1NPX5"/>
<reference evidence="1 2" key="1">
    <citation type="submission" date="2015-04" db="EMBL/GenBank/DDBJ databases">
        <authorList>
            <person name="Syromyatnikov M.Y."/>
            <person name="Popov V.N."/>
        </authorList>
    </citation>
    <scope>NUCLEOTIDE SEQUENCE [LARGE SCALE GENOMIC DNA]</scope>
    <source>
        <strain evidence="1 2">CECT 5292</strain>
    </source>
</reference>
<proteinExistence type="predicted"/>
<sequence length="115" mass="12412">MKVQAPESSDCAIWGQDMLRITGSVAIYALQKEQLSRATLHGGSVSWRIQTANGISSNRVWMLPVSQGDFGTFSGSSLSVSVVCQASSDVALIATGRYGVRSPQVQIDLEDYWCP</sequence>
<dbReference type="Proteomes" id="UP000048949">
    <property type="component" value="Unassembled WGS sequence"/>
</dbReference>
<evidence type="ECO:0000313" key="2">
    <source>
        <dbReference type="Proteomes" id="UP000048949"/>
    </source>
</evidence>
<gene>
    <name evidence="1" type="ORF">NIG5292_02893</name>
</gene>
<protein>
    <submittedName>
        <fullName evidence="1">Uncharacterized protein</fullName>
    </submittedName>
</protein>
<dbReference type="EMBL" id="CVQV01000054">
    <property type="protein sequence ID" value="CRK76824.1"/>
    <property type="molecule type" value="Genomic_DNA"/>
</dbReference>
<organism evidence="1 2">
    <name type="scientific">Nereida ignava</name>
    <dbReference type="NCBI Taxonomy" id="282199"/>
    <lineage>
        <taxon>Bacteria</taxon>
        <taxon>Pseudomonadati</taxon>
        <taxon>Pseudomonadota</taxon>
        <taxon>Alphaproteobacteria</taxon>
        <taxon>Rhodobacterales</taxon>
        <taxon>Roseobacteraceae</taxon>
        <taxon>Nereida</taxon>
    </lineage>
</organism>